<dbReference type="STRING" id="2518989.IMCC3088_1727"/>
<accession>F3KYJ9</accession>
<dbReference type="GO" id="GO:0010181">
    <property type="term" value="F:FMN binding"/>
    <property type="evidence" value="ECO:0007669"/>
    <property type="project" value="UniProtKB-UniRule"/>
</dbReference>
<keyword evidence="6 8" id="KW-0408">Iron</keyword>
<evidence type="ECO:0000256" key="5">
    <source>
        <dbReference type="ARBA" id="ARBA00022989"/>
    </source>
</evidence>
<evidence type="ECO:0000256" key="8">
    <source>
        <dbReference type="HAMAP-Rule" id="MF_01207"/>
    </source>
</evidence>
<dbReference type="PANTHER" id="PTHR36964">
    <property type="entry name" value="PROTEIN-METHIONINE-SULFOXIDE REDUCTASE HEME-BINDING SUBUNIT MSRQ"/>
    <property type="match status" value="1"/>
</dbReference>
<evidence type="ECO:0000313" key="10">
    <source>
        <dbReference type="EMBL" id="EGG30851.1"/>
    </source>
</evidence>
<comment type="function">
    <text evidence="8">Part of the MsrPQ system that repairs oxidized periplasmic proteins containing methionine sulfoxide residues (Met-O), using respiratory chain electrons. Thus protects these proteins from oxidative-stress damage caused by reactive species of oxygen and chlorine generated by the host defense mechanisms. MsrPQ is essential for the maintenance of envelope integrity under bleach stress, rescuing a wide series of structurally unrelated periplasmic proteins from methionine oxidation. MsrQ provides electrons for reduction to the reductase catalytic subunit MsrP, using the quinone pool of the respiratory chain.</text>
</comment>
<keyword evidence="8" id="KW-0288">FMN</keyword>
<dbReference type="GO" id="GO:0016679">
    <property type="term" value="F:oxidoreductase activity, acting on diphenols and related substances as donors"/>
    <property type="evidence" value="ECO:0007669"/>
    <property type="project" value="TreeGrafter"/>
</dbReference>
<keyword evidence="4 8" id="KW-0812">Transmembrane</keyword>
<dbReference type="HAMAP" id="MF_01207">
    <property type="entry name" value="MsrQ"/>
    <property type="match status" value="1"/>
</dbReference>
<keyword evidence="7 8" id="KW-0472">Membrane</keyword>
<keyword evidence="5 8" id="KW-1133">Transmembrane helix</keyword>
<organism evidence="10 11">
    <name type="scientific">Aequoribacter fuscus</name>
    <dbReference type="NCBI Taxonomy" id="2518989"/>
    <lineage>
        <taxon>Bacteria</taxon>
        <taxon>Pseudomonadati</taxon>
        <taxon>Pseudomonadota</taxon>
        <taxon>Gammaproteobacteria</taxon>
        <taxon>Cellvibrionales</taxon>
        <taxon>Halieaceae</taxon>
        <taxon>Aequoribacter</taxon>
    </lineage>
</organism>
<dbReference type="Proteomes" id="UP000005615">
    <property type="component" value="Unassembled WGS sequence"/>
</dbReference>
<comment type="similarity">
    <text evidence="8">Belongs to the MsrQ family.</text>
</comment>
<dbReference type="InterPro" id="IPR022837">
    <property type="entry name" value="MsrQ-like"/>
</dbReference>
<keyword evidence="8" id="KW-1003">Cell membrane</keyword>
<comment type="subunit">
    <text evidence="8">Heterodimer of a catalytic subunit (MsrP) and a heme-binding subunit (MsrQ).</text>
</comment>
<keyword evidence="8" id="KW-0285">Flavoprotein</keyword>
<dbReference type="AlphaFoldDB" id="F3KYJ9"/>
<dbReference type="Pfam" id="PF01794">
    <property type="entry name" value="Ferric_reduct"/>
    <property type="match status" value="1"/>
</dbReference>
<keyword evidence="11" id="KW-1185">Reference proteome</keyword>
<evidence type="ECO:0000256" key="4">
    <source>
        <dbReference type="ARBA" id="ARBA00022692"/>
    </source>
</evidence>
<sequence length="186" mass="21450">MHFLGLLSSIWLVLNVLQNQLGPDPVKQLVLLTGERGFQFLLFSLAISPLARLLTAPLLIQWRRPAGLWAFYFLSLHLLVFFQGYIGWSWTILIEELKERPYISVGALAWLLLVPLALTSTRRARLKLGRRWRLLHRLVFIVAALACLHIIWQVRSDWINAGVYTLTCVLIVGSRYRNLRCFSKAI</sequence>
<dbReference type="EMBL" id="AEIG01000004">
    <property type="protein sequence ID" value="EGG30851.1"/>
    <property type="molecule type" value="Genomic_DNA"/>
</dbReference>
<protein>
    <recommendedName>
        <fullName evidence="8">Protein-methionine-sulfoxide reductase heme-binding subunit MsrQ</fullName>
    </recommendedName>
    <alternativeName>
        <fullName evidence="8">Flavocytochrome MsrQ</fullName>
    </alternativeName>
</protein>
<feature type="transmembrane region" description="Helical" evidence="8">
    <location>
        <begin position="158"/>
        <end position="176"/>
    </location>
</feature>
<evidence type="ECO:0000256" key="7">
    <source>
        <dbReference type="ARBA" id="ARBA00023136"/>
    </source>
</evidence>
<feature type="transmembrane region" description="Helical" evidence="8">
    <location>
        <begin position="66"/>
        <end position="90"/>
    </location>
</feature>
<evidence type="ECO:0000256" key="2">
    <source>
        <dbReference type="ARBA" id="ARBA00022448"/>
    </source>
</evidence>
<keyword evidence="3 8" id="KW-0349">Heme</keyword>
<keyword evidence="8" id="KW-0479">Metal-binding</keyword>
<keyword evidence="8" id="KW-0249">Electron transport</keyword>
<evidence type="ECO:0000256" key="3">
    <source>
        <dbReference type="ARBA" id="ARBA00022617"/>
    </source>
</evidence>
<comment type="subcellular location">
    <subcellularLocation>
        <location evidence="8">Cell membrane</location>
        <topology evidence="8">Multi-pass membrane protein</topology>
    </subcellularLocation>
    <subcellularLocation>
        <location evidence="1">Membrane</location>
        <topology evidence="1">Multi-pass membrane protein</topology>
    </subcellularLocation>
</comment>
<evidence type="ECO:0000256" key="6">
    <source>
        <dbReference type="ARBA" id="ARBA00023004"/>
    </source>
</evidence>
<evidence type="ECO:0000259" key="9">
    <source>
        <dbReference type="Pfam" id="PF01794"/>
    </source>
</evidence>
<comment type="cofactor">
    <cofactor evidence="8">
        <name>FMN</name>
        <dbReference type="ChEBI" id="CHEBI:58210"/>
    </cofactor>
    <text evidence="8">Binds 1 FMN per subunit.</text>
</comment>
<dbReference type="eggNOG" id="COG2717">
    <property type="taxonomic scope" value="Bacteria"/>
</dbReference>
<comment type="caution">
    <text evidence="8">Lacks conserved residue(s) required for the propagation of feature annotation.</text>
</comment>
<keyword evidence="2 8" id="KW-0813">Transport</keyword>
<name>F3KYJ9_9GAMM</name>
<evidence type="ECO:0000313" key="11">
    <source>
        <dbReference type="Proteomes" id="UP000005615"/>
    </source>
</evidence>
<dbReference type="GO" id="GO:0030091">
    <property type="term" value="P:protein repair"/>
    <property type="evidence" value="ECO:0007669"/>
    <property type="project" value="UniProtKB-UniRule"/>
</dbReference>
<evidence type="ECO:0000256" key="1">
    <source>
        <dbReference type="ARBA" id="ARBA00004141"/>
    </source>
</evidence>
<reference evidence="10 11" key="1">
    <citation type="journal article" date="2011" name="J. Bacteriol.">
        <title>Genome sequence of strain IMCC3088, a proteorhodopsin-containing marine bacterium belonging to the OM60/NOR5 clade.</title>
        <authorList>
            <person name="Jang Y."/>
            <person name="Oh H.M."/>
            <person name="Kang I."/>
            <person name="Lee K."/>
            <person name="Yang S.J."/>
            <person name="Cho J.C."/>
        </authorList>
    </citation>
    <scope>NUCLEOTIDE SEQUENCE [LARGE SCALE GENOMIC DNA]</scope>
    <source>
        <strain evidence="10 11">IMCC3088</strain>
    </source>
</reference>
<gene>
    <name evidence="8" type="primary">msrQ</name>
    <name evidence="10" type="ORF">IMCC3088_1727</name>
</gene>
<feature type="domain" description="Ferric oxidoreductase" evidence="9">
    <location>
        <begin position="43"/>
        <end position="147"/>
    </location>
</feature>
<dbReference type="PANTHER" id="PTHR36964:SF1">
    <property type="entry name" value="PROTEIN-METHIONINE-SULFOXIDE REDUCTASE HEME-BINDING SUBUNIT MSRQ"/>
    <property type="match status" value="1"/>
</dbReference>
<dbReference type="GO" id="GO:0009055">
    <property type="term" value="F:electron transfer activity"/>
    <property type="evidence" value="ECO:0007669"/>
    <property type="project" value="UniProtKB-UniRule"/>
</dbReference>
<comment type="cofactor">
    <cofactor evidence="8">
        <name>heme b</name>
        <dbReference type="ChEBI" id="CHEBI:60344"/>
    </cofactor>
    <text evidence="8">Binds 1 heme b (iron(II)-protoporphyrin IX) group per subunit.</text>
</comment>
<feature type="transmembrane region" description="Helical" evidence="8">
    <location>
        <begin position="102"/>
        <end position="122"/>
    </location>
</feature>
<dbReference type="GO" id="GO:0005886">
    <property type="term" value="C:plasma membrane"/>
    <property type="evidence" value="ECO:0007669"/>
    <property type="project" value="UniProtKB-SubCell"/>
</dbReference>
<proteinExistence type="inferred from homology"/>
<comment type="caution">
    <text evidence="10">The sequence shown here is derived from an EMBL/GenBank/DDBJ whole genome shotgun (WGS) entry which is preliminary data.</text>
</comment>
<feature type="transmembrane region" description="Helical" evidence="8">
    <location>
        <begin position="37"/>
        <end position="54"/>
    </location>
</feature>
<dbReference type="InterPro" id="IPR013130">
    <property type="entry name" value="Fe3_Rdtase_TM_dom"/>
</dbReference>
<feature type="transmembrane region" description="Helical" evidence="8">
    <location>
        <begin position="134"/>
        <end position="152"/>
    </location>
</feature>
<dbReference type="GO" id="GO:0020037">
    <property type="term" value="F:heme binding"/>
    <property type="evidence" value="ECO:0007669"/>
    <property type="project" value="UniProtKB-UniRule"/>
</dbReference>
<dbReference type="GO" id="GO:0046872">
    <property type="term" value="F:metal ion binding"/>
    <property type="evidence" value="ECO:0007669"/>
    <property type="project" value="UniProtKB-KW"/>
</dbReference>